<proteinExistence type="predicted"/>
<name>A0AAV4S2C9_CAEEX</name>
<accession>A0AAV4S2C9</accession>
<dbReference type="EMBL" id="BPLR01008977">
    <property type="protein sequence ID" value="GIY28688.1"/>
    <property type="molecule type" value="Genomic_DNA"/>
</dbReference>
<feature type="region of interest" description="Disordered" evidence="1">
    <location>
        <begin position="240"/>
        <end position="261"/>
    </location>
</feature>
<sequence>MEKDKSIRPIVNDVLWYACYKEKIIRKQIKSKVTIAGAMTNILVTNLCTLVWMEVNVAAHRWRTFLDRHFEIMTSSPKLYAQYVSYACYLLNEESSDIYRSFLNTLGFMAQAAIYCCRKGRKEFLNPTIDMYCIYFDREIYHNFLIRGGWKKLNKYLESQENAALCKEVKKGKDASQSEILQYVSPECLNDSINNFAIKKITRKIVASHKPSATFAEEMATRIKESFKEPLPEEFIEELESAVGGEPEPGSSLETGDTDPYPETKTLAVKKAVALLEGVSKDILALYELILFVFEECIRYVSPECLNDSINNFAIKKIARKIVASHKPSATFAEEMATRIEESFKEPLPEEFI</sequence>
<keyword evidence="2" id="KW-1133">Transmembrane helix</keyword>
<evidence type="ECO:0000256" key="1">
    <source>
        <dbReference type="SAM" id="MobiDB-lite"/>
    </source>
</evidence>
<dbReference type="Proteomes" id="UP001054945">
    <property type="component" value="Unassembled WGS sequence"/>
</dbReference>
<gene>
    <name evidence="3" type="primary">AVEN_3092_1</name>
    <name evidence="3" type="ORF">CEXT_301661</name>
</gene>
<evidence type="ECO:0000256" key="2">
    <source>
        <dbReference type="SAM" id="Phobius"/>
    </source>
</evidence>
<evidence type="ECO:0000313" key="3">
    <source>
        <dbReference type="EMBL" id="GIY28688.1"/>
    </source>
</evidence>
<dbReference type="AlphaFoldDB" id="A0AAV4S2C9"/>
<keyword evidence="4" id="KW-1185">Reference proteome</keyword>
<keyword evidence="2" id="KW-0812">Transmembrane</keyword>
<feature type="transmembrane region" description="Helical" evidence="2">
    <location>
        <begin position="33"/>
        <end position="53"/>
    </location>
</feature>
<evidence type="ECO:0000313" key="4">
    <source>
        <dbReference type="Proteomes" id="UP001054945"/>
    </source>
</evidence>
<protein>
    <submittedName>
        <fullName evidence="3">Uncharacterized protein</fullName>
    </submittedName>
</protein>
<reference evidence="3 4" key="1">
    <citation type="submission" date="2021-06" db="EMBL/GenBank/DDBJ databases">
        <title>Caerostris extrusa draft genome.</title>
        <authorList>
            <person name="Kono N."/>
            <person name="Arakawa K."/>
        </authorList>
    </citation>
    <scope>NUCLEOTIDE SEQUENCE [LARGE SCALE GENOMIC DNA]</scope>
</reference>
<comment type="caution">
    <text evidence="3">The sequence shown here is derived from an EMBL/GenBank/DDBJ whole genome shotgun (WGS) entry which is preliminary data.</text>
</comment>
<organism evidence="3 4">
    <name type="scientific">Caerostris extrusa</name>
    <name type="common">Bark spider</name>
    <name type="synonym">Caerostris bankana</name>
    <dbReference type="NCBI Taxonomy" id="172846"/>
    <lineage>
        <taxon>Eukaryota</taxon>
        <taxon>Metazoa</taxon>
        <taxon>Ecdysozoa</taxon>
        <taxon>Arthropoda</taxon>
        <taxon>Chelicerata</taxon>
        <taxon>Arachnida</taxon>
        <taxon>Araneae</taxon>
        <taxon>Araneomorphae</taxon>
        <taxon>Entelegynae</taxon>
        <taxon>Araneoidea</taxon>
        <taxon>Araneidae</taxon>
        <taxon>Caerostris</taxon>
    </lineage>
</organism>
<keyword evidence="2" id="KW-0472">Membrane</keyword>